<dbReference type="Proteomes" id="UP000306954">
    <property type="component" value="Unassembled WGS sequence"/>
</dbReference>
<dbReference type="InterPro" id="IPR029000">
    <property type="entry name" value="Cyclophilin-like_dom_sf"/>
</dbReference>
<evidence type="ECO:0000256" key="5">
    <source>
        <dbReference type="SAM" id="MobiDB-lite"/>
    </source>
</evidence>
<evidence type="ECO:0000256" key="1">
    <source>
        <dbReference type="ARBA" id="ARBA00000971"/>
    </source>
</evidence>
<feature type="domain" description="PPIase cyclophilin-type" evidence="6">
    <location>
        <begin position="506"/>
        <end position="671"/>
    </location>
</feature>
<dbReference type="InterPro" id="IPR019734">
    <property type="entry name" value="TPR_rpt"/>
</dbReference>
<dbReference type="GO" id="GO:0005846">
    <property type="term" value="C:nuclear cap binding complex"/>
    <property type="evidence" value="ECO:0007669"/>
    <property type="project" value="InterPro"/>
</dbReference>
<dbReference type="Gene3D" id="1.25.40.180">
    <property type="match status" value="3"/>
</dbReference>
<dbReference type="GO" id="GO:0000339">
    <property type="term" value="F:RNA cap binding"/>
    <property type="evidence" value="ECO:0007669"/>
    <property type="project" value="InterPro"/>
</dbReference>
<dbReference type="Pfam" id="PF08241">
    <property type="entry name" value="Methyltransf_11"/>
    <property type="match status" value="1"/>
</dbReference>
<dbReference type="GO" id="GO:0003729">
    <property type="term" value="F:mRNA binding"/>
    <property type="evidence" value="ECO:0007669"/>
    <property type="project" value="TreeGrafter"/>
</dbReference>
<dbReference type="Gene3D" id="1.25.40.10">
    <property type="entry name" value="Tetratricopeptide repeat domain"/>
    <property type="match status" value="1"/>
</dbReference>
<feature type="region of interest" description="Disordered" evidence="5">
    <location>
        <begin position="369"/>
        <end position="492"/>
    </location>
</feature>
<dbReference type="SUPFAM" id="SSF48452">
    <property type="entry name" value="TPR-like"/>
    <property type="match status" value="1"/>
</dbReference>
<feature type="region of interest" description="Disordered" evidence="5">
    <location>
        <begin position="1"/>
        <end position="91"/>
    </location>
</feature>
<dbReference type="GO" id="GO:0005634">
    <property type="term" value="C:nucleus"/>
    <property type="evidence" value="ECO:0007669"/>
    <property type="project" value="TreeGrafter"/>
</dbReference>
<accession>A0A4T0GTM6</accession>
<gene>
    <name evidence="7" type="ORF">E3P90_00274</name>
</gene>
<dbReference type="InterPro" id="IPR016024">
    <property type="entry name" value="ARM-type_fold"/>
</dbReference>
<dbReference type="Gene3D" id="3.40.50.150">
    <property type="entry name" value="Vaccinia Virus protein VP39"/>
    <property type="match status" value="1"/>
</dbReference>
<feature type="compositionally biased region" description="Basic and acidic residues" evidence="5">
    <location>
        <begin position="376"/>
        <end position="395"/>
    </location>
</feature>
<dbReference type="PROSITE" id="PS50072">
    <property type="entry name" value="CSA_PPIASE_2"/>
    <property type="match status" value="1"/>
</dbReference>
<evidence type="ECO:0000313" key="7">
    <source>
        <dbReference type="EMBL" id="TIB17003.1"/>
    </source>
</evidence>
<dbReference type="PANTHER" id="PTHR12412:SF2">
    <property type="entry name" value="NUCLEAR CAP-BINDING PROTEIN SUBUNIT 1"/>
    <property type="match status" value="1"/>
</dbReference>
<dbReference type="FunFam" id="2.40.100.10:FF:000025">
    <property type="entry name" value="Peptidyl-prolyl cis-trans isomerase CYP19-2"/>
    <property type="match status" value="1"/>
</dbReference>
<protein>
    <recommendedName>
        <fullName evidence="2">peptidylprolyl isomerase</fullName>
        <ecNumber evidence="2">5.2.1.8</ecNumber>
    </recommendedName>
</protein>
<dbReference type="GO" id="GO:0008757">
    <property type="term" value="F:S-adenosylmethionine-dependent methyltransferase activity"/>
    <property type="evidence" value="ECO:0007669"/>
    <property type="project" value="InterPro"/>
</dbReference>
<dbReference type="Pfam" id="PF09090">
    <property type="entry name" value="MIF4G_like_2"/>
    <property type="match status" value="1"/>
</dbReference>
<dbReference type="GO" id="GO:0006406">
    <property type="term" value="P:mRNA export from nucleus"/>
    <property type="evidence" value="ECO:0007669"/>
    <property type="project" value="InterPro"/>
</dbReference>
<name>A0A4T0GTM6_WALIC</name>
<dbReference type="EC" id="5.2.1.8" evidence="2"/>
<dbReference type="InterPro" id="IPR011990">
    <property type="entry name" value="TPR-like_helical_dom_sf"/>
</dbReference>
<dbReference type="InterPro" id="IPR027159">
    <property type="entry name" value="CBP80"/>
</dbReference>
<proteinExistence type="predicted"/>
<comment type="caution">
    <text evidence="7">The sequence shown here is derived from an EMBL/GenBank/DDBJ whole genome shotgun (WGS) entry which is preliminary data.</text>
</comment>
<evidence type="ECO:0000256" key="4">
    <source>
        <dbReference type="ARBA" id="ARBA00023235"/>
    </source>
</evidence>
<dbReference type="SUPFAM" id="SSF50891">
    <property type="entry name" value="Cyclophilin-like"/>
    <property type="match status" value="1"/>
</dbReference>
<dbReference type="GO" id="GO:0000184">
    <property type="term" value="P:nuclear-transcribed mRNA catabolic process, nonsense-mediated decay"/>
    <property type="evidence" value="ECO:0007669"/>
    <property type="project" value="TreeGrafter"/>
</dbReference>
<dbReference type="SUPFAM" id="SSF53335">
    <property type="entry name" value="S-adenosyl-L-methionine-dependent methyltransferases"/>
    <property type="match status" value="1"/>
</dbReference>
<feature type="compositionally biased region" description="Basic and acidic residues" evidence="5">
    <location>
        <begin position="403"/>
        <end position="444"/>
    </location>
</feature>
<dbReference type="GO" id="GO:0003755">
    <property type="term" value="F:peptidyl-prolyl cis-trans isomerase activity"/>
    <property type="evidence" value="ECO:0007669"/>
    <property type="project" value="UniProtKB-KW"/>
</dbReference>
<reference evidence="7 8" key="1">
    <citation type="submission" date="2019-03" db="EMBL/GenBank/DDBJ databases">
        <title>Sequencing 23 genomes of Wallemia ichthyophaga.</title>
        <authorList>
            <person name="Gostincar C."/>
        </authorList>
    </citation>
    <scope>NUCLEOTIDE SEQUENCE [LARGE SCALE GENOMIC DNA]</scope>
    <source>
        <strain evidence="7 8">EXF-8621</strain>
    </source>
</reference>
<dbReference type="InterPro" id="IPR013216">
    <property type="entry name" value="Methyltransf_11"/>
</dbReference>
<dbReference type="SMART" id="SM00028">
    <property type="entry name" value="TPR"/>
    <property type="match status" value="2"/>
</dbReference>
<dbReference type="Pfam" id="PF00160">
    <property type="entry name" value="Pro_isomerase"/>
    <property type="match status" value="1"/>
</dbReference>
<dbReference type="EMBL" id="SPOF01000002">
    <property type="protein sequence ID" value="TIB17003.1"/>
    <property type="molecule type" value="Genomic_DNA"/>
</dbReference>
<evidence type="ECO:0000256" key="2">
    <source>
        <dbReference type="ARBA" id="ARBA00013194"/>
    </source>
</evidence>
<dbReference type="Gene3D" id="2.40.100.10">
    <property type="entry name" value="Cyclophilin-like"/>
    <property type="match status" value="1"/>
</dbReference>
<dbReference type="CDD" id="cd02440">
    <property type="entry name" value="AdoMet_MTases"/>
    <property type="match status" value="1"/>
</dbReference>
<evidence type="ECO:0000256" key="3">
    <source>
        <dbReference type="ARBA" id="ARBA00023110"/>
    </source>
</evidence>
<dbReference type="InterPro" id="IPR029063">
    <property type="entry name" value="SAM-dependent_MTases_sf"/>
</dbReference>
<dbReference type="InterPro" id="IPR002130">
    <property type="entry name" value="Cyclophilin-type_PPIase_dom"/>
</dbReference>
<keyword evidence="4" id="KW-0413">Isomerase</keyword>
<evidence type="ECO:0000259" key="6">
    <source>
        <dbReference type="PROSITE" id="PS50072"/>
    </source>
</evidence>
<feature type="compositionally biased region" description="Low complexity" evidence="5">
    <location>
        <begin position="16"/>
        <end position="25"/>
    </location>
</feature>
<feature type="compositionally biased region" description="Polar residues" evidence="5">
    <location>
        <begin position="460"/>
        <end position="492"/>
    </location>
</feature>
<dbReference type="SUPFAM" id="SSF48371">
    <property type="entry name" value="ARM repeat"/>
    <property type="match status" value="3"/>
</dbReference>
<evidence type="ECO:0000313" key="8">
    <source>
        <dbReference type="Proteomes" id="UP000306954"/>
    </source>
</evidence>
<comment type="catalytic activity">
    <reaction evidence="1">
        <text>[protein]-peptidylproline (omega=180) = [protein]-peptidylproline (omega=0)</text>
        <dbReference type="Rhea" id="RHEA:16237"/>
        <dbReference type="Rhea" id="RHEA-COMP:10747"/>
        <dbReference type="Rhea" id="RHEA-COMP:10748"/>
        <dbReference type="ChEBI" id="CHEBI:83833"/>
        <dbReference type="ChEBI" id="CHEBI:83834"/>
        <dbReference type="EC" id="5.2.1.8"/>
    </reaction>
</comment>
<dbReference type="InterPro" id="IPR015172">
    <property type="entry name" value="MIF4G-like_typ-1"/>
</dbReference>
<dbReference type="PANTHER" id="PTHR12412">
    <property type="entry name" value="CAP BINDING PROTEIN"/>
    <property type="match status" value="1"/>
</dbReference>
<dbReference type="Pfam" id="PF09088">
    <property type="entry name" value="MIF4G_like"/>
    <property type="match status" value="1"/>
</dbReference>
<organism evidence="7 8">
    <name type="scientific">Wallemia ichthyophaga</name>
    <dbReference type="NCBI Taxonomy" id="245174"/>
    <lineage>
        <taxon>Eukaryota</taxon>
        <taxon>Fungi</taxon>
        <taxon>Dikarya</taxon>
        <taxon>Basidiomycota</taxon>
        <taxon>Wallemiomycotina</taxon>
        <taxon>Wallemiomycetes</taxon>
        <taxon>Wallemiales</taxon>
        <taxon>Wallemiaceae</taxon>
        <taxon>Wallemia</taxon>
    </lineage>
</organism>
<dbReference type="PRINTS" id="PR00153">
    <property type="entry name" value="CSAPPISMRASE"/>
</dbReference>
<sequence>MINTDEPQASAEGSIPAAPQSQHPAYPYPQPHPQSHPHSHPHSLIASHALTHPQSQGSEQPSVLPSVLQQPHSQPRQPLPQPHQLYKGLEKPHDHPSLNCWELPYIWAAITRFIPIVQHELLDGVRELEEALTASPGTVHPTVHLVMEHIVRIFKPKMSNTDPDALAKQIQLQLSDIKHWPEEVVDQPSGAVVEDRPLKDGKSFWEAGWREKVSVMRHLVDLSLSTPQIKDMIEKNYRVSTVERHRKRRDDPKDNALVLPPVGEDSKRQRLWVLDDNPRVYISGNPWKKSTTMTAVTDTMEDVVALANSYAMSSYQSEMKAMEVAQTDKSLWKQLMNNAKKERDLAESLAGQRQGAFLRRCEAEESRIAPMKRRRKEEAEESEKHLSQHPEERRNVGYGDGEQTLKKEYEDPRREDREDREDNQVDIKKEEFAIRDKDDDGREPEVEEPNGRRSRRQTHNRSQTPSKQGTPSDKSTRSSSRLNTNQDIFNSHPRTTSKLKMLPRVFIDWNIDGEYAGRLIFELYSDKVPKTAENFKSLCTGERGSDEATGNSLTYKNSISHRIIKGFMIQFGDITNGNGTGGLSIYGGKFEDENFDLKHTKRGQLSMANAGPDTNGSQVFVTFCPCPHLDGRHVVFGELAKGKGLLRRLENTQTVDNDFPAVDVRIVDSGLVREGEDDGVPPLSIGDHEDYPEDDDAETEKPEVALEIAQSIKDKGAQCFKQQDVEGALDQWEKAIRYLDVNPVLPEETANVTKALYSTTRVQLYLNASLAALKLNKAPVAESMATKAIRVPPTKSQDIAKGLYRRALAKSARKNDAGALDDLHYAIKVEPQDKNIHSQIATLEKKVEGFKLKEKQVYSKMDDHVEPQRDTRWEKLESRIKNLAEDDGFEIESDLPRLARAIQAAFEYYEDVIPDTIYKFFTQQPHKSQLYASLVLLLSISFDNQDNQDAGIVGQKVLDHCLIRWKDALESRRWMEMRIGTNFFANLVPALISPESFYETINTFVKVLEEPGVSSLRAERAIECASEALIYASSFLTTQSKERYEGFVNRIEQYVQNEEINDTRLLLYPWVNLPKNNSRNKVDNCVDPIQIYIKTLRSLSESEFKDPKLPLFDIEEVLPTVREVDPALRTELPSLLVPADDYNTTSRPNSELSRWKLHIIEDDTVPSPDSGDGVIVYSVLRDMITLYNRNRIDCAKILMDVPTFFQGNLFNVDGYSLESTLVSTILSELLTLPEPKHPKLYYSSLITELCKLSPKTVAPALGRSIRKIYGFIGEGLDVEIIMRFSEWFATHLSNFGFNWVWKEWIPDLDLPDNHPKRMFIKRVIELEIRLSYFDRINQTLPEALLNKAGMVVSPMPNFIYANEEHPYNATTTSVMDSMRNKITSDAMIKNIVKIEEDLKENPSLPQSGNSAKKVSRDIATQCLLNVGSRSFSHFLNVIEKYIEVIKYLTADKDSRIDLLRSVGRFWVRNSQMKKIIVDKLLQYRLIEPTDVVQWLFNPNDPEFPSEVDDTVYQIGWSDLNFGDLLKTALNKVNTRVNQQYQKLVETKKNDEEVASIAKARNMEIDNEDETTKEEERRDYSQLQLTFDNLNREQRECFVLLVQAFVEALEGVDSISDKSIEEYTDQDWDKWLSWSWYQAFLREYWPSISETVETIQSMSHVHSIAKEGFGPNSNLYDEHRPSYSEEAVSEIIRNIPNKPARVLELGSGTGIFTRALLSHTTTEIQSLIAAEPSEDMRKTCADSLNNDIVKGREVEVIEGTFEHIEAEDDLFDIVIIAQAYHWCADYDKSLKELKRVMKPHGKLALTWNMEDKYNKKWVANARNIYEKYDVGTPQYRLGEWKALFDTDAYRSYYKGVDYNKYLRHLPLSLQGYKDRQSTKSFINILPIKEKEELLEHLAQFIASQPDVDWIEKDKGTFYIPYSTDLFIIHLK</sequence>
<feature type="region of interest" description="Disordered" evidence="5">
    <location>
        <begin position="673"/>
        <end position="697"/>
    </location>
</feature>
<keyword evidence="3" id="KW-0697">Rotamase</keyword>
<feature type="compositionally biased region" description="Polar residues" evidence="5">
    <location>
        <begin position="52"/>
        <end position="63"/>
    </location>
</feature>
<dbReference type="InterPro" id="IPR015174">
    <property type="entry name" value="MIF4G-like_typ-2"/>
</dbReference>